<feature type="region of interest" description="Disordered" evidence="3">
    <location>
        <begin position="342"/>
        <end position="380"/>
    </location>
</feature>
<dbReference type="Gene3D" id="2.40.10.10">
    <property type="entry name" value="Trypsin-like serine proteases"/>
    <property type="match status" value="1"/>
</dbReference>
<evidence type="ECO:0000313" key="6">
    <source>
        <dbReference type="Proteomes" id="UP000198406"/>
    </source>
</evidence>
<dbReference type="InterPro" id="IPR009003">
    <property type="entry name" value="Peptidase_S1_PA"/>
</dbReference>
<dbReference type="SMART" id="SM00020">
    <property type="entry name" value="Tryp_SPc"/>
    <property type="match status" value="1"/>
</dbReference>
<proteinExistence type="predicted"/>
<dbReference type="InParanoid" id="A0A1Z5JGT1"/>
<evidence type="ECO:0000256" key="3">
    <source>
        <dbReference type="SAM" id="MobiDB-lite"/>
    </source>
</evidence>
<name>A0A1Z5JGT1_FISSO</name>
<feature type="compositionally biased region" description="Polar residues" evidence="3">
    <location>
        <begin position="365"/>
        <end position="379"/>
    </location>
</feature>
<protein>
    <recommendedName>
        <fullName evidence="4">Peptidase S1 domain-containing protein</fullName>
    </recommendedName>
</protein>
<evidence type="ECO:0000259" key="4">
    <source>
        <dbReference type="PROSITE" id="PS50240"/>
    </source>
</evidence>
<keyword evidence="1" id="KW-0843">Virulence</keyword>
<dbReference type="PANTHER" id="PTHR24276">
    <property type="entry name" value="POLYSERASE-RELATED"/>
    <property type="match status" value="1"/>
</dbReference>
<dbReference type="GO" id="GO:0006508">
    <property type="term" value="P:proteolysis"/>
    <property type="evidence" value="ECO:0007669"/>
    <property type="project" value="InterPro"/>
</dbReference>
<dbReference type="SUPFAM" id="SSF50494">
    <property type="entry name" value="Trypsin-like serine proteases"/>
    <property type="match status" value="1"/>
</dbReference>
<comment type="caution">
    <text evidence="5">The sequence shown here is derived from an EMBL/GenBank/DDBJ whole genome shotgun (WGS) entry which is preliminary data.</text>
</comment>
<feature type="region of interest" description="Disordered" evidence="3">
    <location>
        <begin position="1060"/>
        <end position="1080"/>
    </location>
</feature>
<dbReference type="Proteomes" id="UP000198406">
    <property type="component" value="Unassembled WGS sequence"/>
</dbReference>
<keyword evidence="2" id="KW-1015">Disulfide bond</keyword>
<dbReference type="InterPro" id="IPR001254">
    <property type="entry name" value="Trypsin_dom"/>
</dbReference>
<gene>
    <name evidence="5" type="ORF">FisN_17Hh147</name>
</gene>
<dbReference type="CDD" id="cd00190">
    <property type="entry name" value="Tryp_SPc"/>
    <property type="match status" value="1"/>
</dbReference>
<dbReference type="EMBL" id="BDSP01000061">
    <property type="protein sequence ID" value="GAX13215.1"/>
    <property type="molecule type" value="Genomic_DNA"/>
</dbReference>
<evidence type="ECO:0000256" key="1">
    <source>
        <dbReference type="ARBA" id="ARBA00023026"/>
    </source>
</evidence>
<dbReference type="GO" id="GO:0004252">
    <property type="term" value="F:serine-type endopeptidase activity"/>
    <property type="evidence" value="ECO:0007669"/>
    <property type="project" value="InterPro"/>
</dbReference>
<evidence type="ECO:0000256" key="2">
    <source>
        <dbReference type="ARBA" id="ARBA00023157"/>
    </source>
</evidence>
<sequence>MLTRKRSLIVGGHDAAQGRYPYFASFDHFGGGVLIAPDIILTAGHVYPPPEQVVRVRLNHTDLTQPEEFETFSIASLHRHPDYFEAAWDAKGNDYNLMKISGFSTTKPVKLNRDPKVPSSGATVTTIGFGSTSPDPATFVESASNILQEVDLEIVSHSACKRSHDRKRNISYAGLFMKESMICTSGGPHNEKDACAFDSGSPILLTPENSDQEEDLVVALVSWGIDCADPFFPAVNARVSFAVDWIDETVCKVSSAHPSQLSDFGCERFHPSRFDWRRFIHHSTCELWQDGQHTTKKAATGPAILLRPIACYKRVSWSRAYDTRQTLHTFLLNSFSTSTLRFDTMPHNKGRNQGKKGNNKKVRSQPANTSAGNERQPSLLQRMKNKLPTFHKRDKIAPDGVASGGYYEMYKAATARFHDWISKDACPRSKMTAVNDYLKGVNQIIDSNMKIYQAMDVSQFDALIVAPPDIMFYGGDSGHQYIVEVLQYCHDALLFSNRVVATARKASGDQDVRAQDTIGGRFNALILDDDFEEDINWESIDRDIKDGNVPKYVGIEVEEEIDINEAILKGDDRFQAMALLYTMEEFMHSVYSHYDLLKAYMRGTADTYQDSSCVQLLMECAVVANLATESVNRAANNLAIEHPHLSSFYHILALVKMPETIAEINKLLKETNAKGDPNVDLQFVAEIIECAFHNSGQDRTPSVVKRFIKKSGLNPQYVEKSAHEIFMLTFTETLLKFEERLNPMHIAVMAAAGMRSHAWLDASQYIGGNCCILNTQRIVQMVLEQMKDDQRLTGRPGFWGPSFDENKCRATRIWGDLDEAFAASIMPELMEICRNAPFQFLSDREHLFTVIDLLHQQVKGDRTRPVPIALTFGLHAVLMSIFALQGDGDLARLAGYTKQSYNLLFEQLHASSDPSKSSENSPNCYLNLLLFRNIAEFAKPVPIIKNDQSQVTVDPVTAESLSFWNPLIGGEYMLYATYICSIGLGSATVDSLGQLRFALHLYNGLQTREPSWEVPFLRNIDSVFKDTKAVWVGGKPGKGSCCKVFWMSWGMSASQAARRASQQVKRDPVSARASKNGADDLRQLNEIRPEEFSASRSRNGGTSEESVVAKKNYCSLVDLLTRINITRDAMDDDERNVLPVNFSAVGSILLNFVNALSDHMGWTSILAEQFRKNPELRSGKTMTGSTLKGFTATDLNFKIQGLAHFWGHLLSALDHDYTDQLSLIFDLDKIAAFTKSFFDKVEKSRYIFFAEEEKITAANKRNPLEGSYPFGRTGKTMGDPLLGYWSYGFSKRGERESRLVIPGRLTPLEVSEEGLPVYIGAKKLQLGSRGKYRHIASYSLEELLALNWDGSLYVSTRAKHAANGYHVPFIPGYDSDSEDEYEPIDIQNGKQQGTIGISDAQVGLYMEFPFDDGTKLVQLSRGIRG</sequence>
<dbReference type="Pfam" id="PF00089">
    <property type="entry name" value="Trypsin"/>
    <property type="match status" value="1"/>
</dbReference>
<feature type="domain" description="Peptidase S1" evidence="4">
    <location>
        <begin position="9"/>
        <end position="251"/>
    </location>
</feature>
<dbReference type="PROSITE" id="PS50240">
    <property type="entry name" value="TRYPSIN_DOM"/>
    <property type="match status" value="1"/>
</dbReference>
<organism evidence="5 6">
    <name type="scientific">Fistulifera solaris</name>
    <name type="common">Oleaginous diatom</name>
    <dbReference type="NCBI Taxonomy" id="1519565"/>
    <lineage>
        <taxon>Eukaryota</taxon>
        <taxon>Sar</taxon>
        <taxon>Stramenopiles</taxon>
        <taxon>Ochrophyta</taxon>
        <taxon>Bacillariophyta</taxon>
        <taxon>Bacillariophyceae</taxon>
        <taxon>Bacillariophycidae</taxon>
        <taxon>Naviculales</taxon>
        <taxon>Naviculaceae</taxon>
        <taxon>Fistulifera</taxon>
    </lineage>
</organism>
<dbReference type="OrthoDB" id="42854at2759"/>
<dbReference type="InterPro" id="IPR043504">
    <property type="entry name" value="Peptidase_S1_PA_chymotrypsin"/>
</dbReference>
<dbReference type="InterPro" id="IPR050430">
    <property type="entry name" value="Peptidase_S1"/>
</dbReference>
<keyword evidence="6" id="KW-1185">Reference proteome</keyword>
<reference evidence="5 6" key="1">
    <citation type="journal article" date="2015" name="Plant Cell">
        <title>Oil accumulation by the oleaginous diatom Fistulifera solaris as revealed by the genome and transcriptome.</title>
        <authorList>
            <person name="Tanaka T."/>
            <person name="Maeda Y."/>
            <person name="Veluchamy A."/>
            <person name="Tanaka M."/>
            <person name="Abida H."/>
            <person name="Marechal E."/>
            <person name="Bowler C."/>
            <person name="Muto M."/>
            <person name="Sunaga Y."/>
            <person name="Tanaka M."/>
            <person name="Yoshino T."/>
            <person name="Taniguchi T."/>
            <person name="Fukuda Y."/>
            <person name="Nemoto M."/>
            <person name="Matsumoto M."/>
            <person name="Wong P.S."/>
            <person name="Aburatani S."/>
            <person name="Fujibuchi W."/>
        </authorList>
    </citation>
    <scope>NUCLEOTIDE SEQUENCE [LARGE SCALE GENOMIC DNA]</scope>
    <source>
        <strain evidence="5 6">JPCC DA0580</strain>
    </source>
</reference>
<accession>A0A1Z5JGT1</accession>
<feature type="compositionally biased region" description="Basic residues" evidence="3">
    <location>
        <begin position="348"/>
        <end position="363"/>
    </location>
</feature>
<dbReference type="PANTHER" id="PTHR24276:SF91">
    <property type="entry name" value="AT26814P-RELATED"/>
    <property type="match status" value="1"/>
</dbReference>
<evidence type="ECO:0000313" key="5">
    <source>
        <dbReference type="EMBL" id="GAX13215.1"/>
    </source>
</evidence>